<dbReference type="Pfam" id="PF05449">
    <property type="entry name" value="Phage_holin_3_7"/>
    <property type="match status" value="1"/>
</dbReference>
<keyword evidence="1" id="KW-0812">Transmembrane</keyword>
<protein>
    <recommendedName>
        <fullName evidence="4">Phage holin family protein</fullName>
    </recommendedName>
</protein>
<dbReference type="Proteomes" id="UP000233553">
    <property type="component" value="Unassembled WGS sequence"/>
</dbReference>
<sequence>MIELIPFLTALLYICIGVRLLTFTADQHSTKHSYTILAVVGIAYAFITAISILFKGQLVTISELVLTIILTVLVMIARGNVAELFRGFNQPCK</sequence>
<feature type="transmembrane region" description="Helical" evidence="1">
    <location>
        <begin position="34"/>
        <end position="54"/>
    </location>
</feature>
<gene>
    <name evidence="2" type="ORF">CW311_04525</name>
</gene>
<feature type="transmembrane region" description="Helical" evidence="1">
    <location>
        <begin position="6"/>
        <end position="22"/>
    </location>
</feature>
<dbReference type="AlphaFoldDB" id="A0A2N0WIC9"/>
<keyword evidence="1" id="KW-1133">Transmembrane helix</keyword>
<dbReference type="EMBL" id="PISJ01000005">
    <property type="protein sequence ID" value="PKF35559.1"/>
    <property type="molecule type" value="Genomic_DNA"/>
</dbReference>
<name>A0A2N0WIC9_9GAMM</name>
<dbReference type="InterPro" id="IPR008473">
    <property type="entry name" value="Phage_holin_3_7"/>
</dbReference>
<evidence type="ECO:0000313" key="3">
    <source>
        <dbReference type="Proteomes" id="UP000233553"/>
    </source>
</evidence>
<organism evidence="2 3">
    <name type="scientific">Acinetobacter proteolyticus</name>
    <dbReference type="NCBI Taxonomy" id="1776741"/>
    <lineage>
        <taxon>Bacteria</taxon>
        <taxon>Pseudomonadati</taxon>
        <taxon>Pseudomonadota</taxon>
        <taxon>Gammaproteobacteria</taxon>
        <taxon>Moraxellales</taxon>
        <taxon>Moraxellaceae</taxon>
        <taxon>Acinetobacter</taxon>
    </lineage>
</organism>
<evidence type="ECO:0008006" key="4">
    <source>
        <dbReference type="Google" id="ProtNLM"/>
    </source>
</evidence>
<dbReference type="RefSeq" id="WP_101235780.1">
    <property type="nucleotide sequence ID" value="NZ_PISJ01000005.1"/>
</dbReference>
<comment type="caution">
    <text evidence="2">The sequence shown here is derived from an EMBL/GenBank/DDBJ whole genome shotgun (WGS) entry which is preliminary data.</text>
</comment>
<reference evidence="2 3" key="1">
    <citation type="submission" date="2017-12" db="EMBL/GenBank/DDBJ databases">
        <title>Draft Genome sequences of multiple microbial strains isolated from spacecraft associated surfaces.</title>
        <authorList>
            <person name="Seuylemezian A."/>
            <person name="Vaishampayan P."/>
            <person name="Venkateswaran K."/>
        </authorList>
    </citation>
    <scope>NUCLEOTIDE SEQUENCE [LARGE SCALE GENOMIC DNA]</scope>
    <source>
        <strain evidence="2 3">2P01AA</strain>
    </source>
</reference>
<evidence type="ECO:0000256" key="1">
    <source>
        <dbReference type="SAM" id="Phobius"/>
    </source>
</evidence>
<accession>A0A2N0WIC9</accession>
<evidence type="ECO:0000313" key="2">
    <source>
        <dbReference type="EMBL" id="PKF35559.1"/>
    </source>
</evidence>
<proteinExistence type="predicted"/>
<feature type="transmembrane region" description="Helical" evidence="1">
    <location>
        <begin position="60"/>
        <end position="77"/>
    </location>
</feature>
<keyword evidence="1" id="KW-0472">Membrane</keyword>